<proteinExistence type="predicted"/>
<sequence>MSETGKTFEKVRSTLQPLVAKSWTEGVALANSVPENVAKSLTESVAKSLPGNVVKSLTENVAKSLPDSSAVRKPKGLLEDTHSDKYKYEPLSSSTCIRILRVEAATPSDPIHCTMQTVDLNDKPAFLALSYSWKQDKSLGSLHAIGHEHIFRNSTWKATQNLRAMMGQRDYLSSGEKETKSMEIFQSLFSDESLKESDDATDQRIGDAKDHFL</sequence>
<dbReference type="EMBL" id="CH445335">
    <property type="protein sequence ID" value="EAT85288.1"/>
    <property type="molecule type" value="Genomic_DNA"/>
</dbReference>
<dbReference type="KEGG" id="pno:SNOG_07822"/>
<reference evidence="2" key="1">
    <citation type="journal article" date="2007" name="Plant Cell">
        <title>Dothideomycete-plant interactions illuminated by genome sequencing and EST analysis of the wheat pathogen Stagonospora nodorum.</title>
        <authorList>
            <person name="Hane J.K."/>
            <person name="Lowe R.G."/>
            <person name="Solomon P.S."/>
            <person name="Tan K.C."/>
            <person name="Schoch C.L."/>
            <person name="Spatafora J.W."/>
            <person name="Crous P.W."/>
            <person name="Kodira C."/>
            <person name="Birren B.W."/>
            <person name="Galagan J.E."/>
            <person name="Torriani S.F."/>
            <person name="McDonald B.A."/>
            <person name="Oliver R.P."/>
        </authorList>
    </citation>
    <scope>NUCLEOTIDE SEQUENCE [LARGE SCALE GENOMIC DNA]</scope>
    <source>
        <strain evidence="2">SN15 / ATCC MYA-4574 / FGSC 10173</strain>
    </source>
</reference>
<evidence type="ECO:0000313" key="2">
    <source>
        <dbReference type="Proteomes" id="UP000001055"/>
    </source>
</evidence>
<protein>
    <submittedName>
        <fullName evidence="1">Uncharacterized protein</fullName>
    </submittedName>
</protein>
<dbReference type="Proteomes" id="UP000001055">
    <property type="component" value="Unassembled WGS sequence"/>
</dbReference>
<dbReference type="PANTHER" id="PTHR24148:SF64">
    <property type="entry name" value="HETEROKARYON INCOMPATIBILITY DOMAIN-CONTAINING PROTEIN"/>
    <property type="match status" value="1"/>
</dbReference>
<dbReference type="AlphaFoldDB" id="Q0UK92"/>
<gene>
    <name evidence="1" type="ORF">SNOG_07822</name>
</gene>
<accession>Q0UK92</accession>
<name>Q0UK92_PHANO</name>
<organism evidence="1 2">
    <name type="scientific">Phaeosphaeria nodorum (strain SN15 / ATCC MYA-4574 / FGSC 10173)</name>
    <name type="common">Glume blotch fungus</name>
    <name type="synonym">Parastagonospora nodorum</name>
    <dbReference type="NCBI Taxonomy" id="321614"/>
    <lineage>
        <taxon>Eukaryota</taxon>
        <taxon>Fungi</taxon>
        <taxon>Dikarya</taxon>
        <taxon>Ascomycota</taxon>
        <taxon>Pezizomycotina</taxon>
        <taxon>Dothideomycetes</taxon>
        <taxon>Pleosporomycetidae</taxon>
        <taxon>Pleosporales</taxon>
        <taxon>Pleosporineae</taxon>
        <taxon>Phaeosphaeriaceae</taxon>
        <taxon>Parastagonospora</taxon>
    </lineage>
</organism>
<dbReference type="InParanoid" id="Q0UK92"/>
<dbReference type="GeneID" id="5975042"/>
<dbReference type="HOGENOM" id="CLU_1294832_0_0_1"/>
<dbReference type="RefSeq" id="XP_001798149.1">
    <property type="nucleotide sequence ID" value="XM_001798097.1"/>
</dbReference>
<dbReference type="PANTHER" id="PTHR24148">
    <property type="entry name" value="ANKYRIN REPEAT DOMAIN-CONTAINING PROTEIN 39 HOMOLOG-RELATED"/>
    <property type="match status" value="1"/>
</dbReference>
<evidence type="ECO:0000313" key="1">
    <source>
        <dbReference type="EMBL" id="EAT85288.1"/>
    </source>
</evidence>
<dbReference type="InterPro" id="IPR052895">
    <property type="entry name" value="HetReg/Transcr_Mod"/>
</dbReference>
<dbReference type="VEuPathDB" id="FungiDB:JI435_430850"/>